<feature type="region of interest" description="Disordered" evidence="1">
    <location>
        <begin position="1"/>
        <end position="40"/>
    </location>
</feature>
<accession>A0A9P4JC93</accession>
<name>A0A9P4JC93_9PLEO</name>
<evidence type="ECO:0000313" key="2">
    <source>
        <dbReference type="EMBL" id="KAF2196653.1"/>
    </source>
</evidence>
<feature type="compositionally biased region" description="Polar residues" evidence="1">
    <location>
        <begin position="1"/>
        <end position="25"/>
    </location>
</feature>
<feature type="compositionally biased region" description="Polar residues" evidence="1">
    <location>
        <begin position="181"/>
        <end position="204"/>
    </location>
</feature>
<dbReference type="OrthoDB" id="3945111at2759"/>
<feature type="compositionally biased region" description="Basic and acidic residues" evidence="1">
    <location>
        <begin position="563"/>
        <end position="573"/>
    </location>
</feature>
<feature type="compositionally biased region" description="Basic and acidic residues" evidence="1">
    <location>
        <begin position="155"/>
        <end position="171"/>
    </location>
</feature>
<evidence type="ECO:0000313" key="3">
    <source>
        <dbReference type="Proteomes" id="UP000799536"/>
    </source>
</evidence>
<feature type="compositionally biased region" description="Basic and acidic residues" evidence="1">
    <location>
        <begin position="525"/>
        <end position="545"/>
    </location>
</feature>
<dbReference type="AlphaFoldDB" id="A0A9P4JC93"/>
<feature type="compositionally biased region" description="Polar residues" evidence="1">
    <location>
        <begin position="574"/>
        <end position="584"/>
    </location>
</feature>
<gene>
    <name evidence="2" type="ORF">GQ43DRAFT_484759</name>
</gene>
<protein>
    <submittedName>
        <fullName evidence="2">Uncharacterized protein</fullName>
    </submittedName>
</protein>
<feature type="region of interest" description="Disordered" evidence="1">
    <location>
        <begin position="512"/>
        <end position="608"/>
    </location>
</feature>
<comment type="caution">
    <text evidence="2">The sequence shown here is derived from an EMBL/GenBank/DDBJ whole genome shotgun (WGS) entry which is preliminary data.</text>
</comment>
<keyword evidence="3" id="KW-1185">Reference proteome</keyword>
<reference evidence="2" key="1">
    <citation type="journal article" date="2020" name="Stud. Mycol.">
        <title>101 Dothideomycetes genomes: a test case for predicting lifestyles and emergence of pathogens.</title>
        <authorList>
            <person name="Haridas S."/>
            <person name="Albert R."/>
            <person name="Binder M."/>
            <person name="Bloem J."/>
            <person name="Labutti K."/>
            <person name="Salamov A."/>
            <person name="Andreopoulos B."/>
            <person name="Baker S."/>
            <person name="Barry K."/>
            <person name="Bills G."/>
            <person name="Bluhm B."/>
            <person name="Cannon C."/>
            <person name="Castanera R."/>
            <person name="Culley D."/>
            <person name="Daum C."/>
            <person name="Ezra D."/>
            <person name="Gonzalez J."/>
            <person name="Henrissat B."/>
            <person name="Kuo A."/>
            <person name="Liang C."/>
            <person name="Lipzen A."/>
            <person name="Lutzoni F."/>
            <person name="Magnuson J."/>
            <person name="Mondo S."/>
            <person name="Nolan M."/>
            <person name="Ohm R."/>
            <person name="Pangilinan J."/>
            <person name="Park H.-J."/>
            <person name="Ramirez L."/>
            <person name="Alfaro M."/>
            <person name="Sun H."/>
            <person name="Tritt A."/>
            <person name="Yoshinaga Y."/>
            <person name="Zwiers L.-H."/>
            <person name="Turgeon B."/>
            <person name="Goodwin S."/>
            <person name="Spatafora J."/>
            <person name="Crous P."/>
            <person name="Grigoriev I."/>
        </authorList>
    </citation>
    <scope>NUCLEOTIDE SEQUENCE</scope>
    <source>
        <strain evidence="2">ATCC 74209</strain>
    </source>
</reference>
<evidence type="ECO:0000256" key="1">
    <source>
        <dbReference type="SAM" id="MobiDB-lite"/>
    </source>
</evidence>
<feature type="region of interest" description="Disordered" evidence="1">
    <location>
        <begin position="141"/>
        <end position="204"/>
    </location>
</feature>
<sequence length="608" mass="67026">MSGPTATTSGSGLSSEADSPSTPSHRYTFPVSRRSSGSTTASELHLSSSHGFYRLPYYGNCHKCHHHYDGEVIKLPIDRNKFTGIRCSKCHSKMFGFGGNSTHLSLVSVDSIDPRSPHIQVERDFRAALVHTTRSVGAIGSPSLREVPEYPLPREASRDPSVHNTVDHDSQDIQQAPPIGNHSQFTTTPWPRNNSPTNTGTESTMLNRVPSQATHPCSAVKSFRPLFGWFKEKRENLKHNPTVKRSLSKNAKAWRKLIKQHLKVKPKAPLMAHNGKEPMLGIPPSPHEESISAHDINAVRKLPAKYTSLSPGTIYHKYNNGNSNEPPNTSTEERVRSLRRKFTEQKCSACGPNYPCISHKGQASNSVKAAVSITHDQIPYPFTLDDRSSPFPYNYLTQTVNNSHPDLLHLGRRFDDSSSLSSSFRVRPLSVSTIRTNHTNQTTFSNAPTAFSNDSVPAFTTHQDSILTFLSTPRDVIPAYSGHRFSHGLNVAGPRSQSPRAPWMGRWVVDGPFSERATPTPDPNNIREEGGRPVEHGAGRHRESAFKTLTGQDGEQGSFDFGEAVHDGDDTAERNSSGDLTQLINRHPTEENDGSDAGTARSRDMVDG</sequence>
<proteinExistence type="predicted"/>
<dbReference type="Proteomes" id="UP000799536">
    <property type="component" value="Unassembled WGS sequence"/>
</dbReference>
<organism evidence="2 3">
    <name type="scientific">Delitschia confertaspora ATCC 74209</name>
    <dbReference type="NCBI Taxonomy" id="1513339"/>
    <lineage>
        <taxon>Eukaryota</taxon>
        <taxon>Fungi</taxon>
        <taxon>Dikarya</taxon>
        <taxon>Ascomycota</taxon>
        <taxon>Pezizomycotina</taxon>
        <taxon>Dothideomycetes</taxon>
        <taxon>Pleosporomycetidae</taxon>
        <taxon>Pleosporales</taxon>
        <taxon>Delitschiaceae</taxon>
        <taxon>Delitschia</taxon>
    </lineage>
</organism>
<dbReference type="EMBL" id="ML994347">
    <property type="protein sequence ID" value="KAF2196653.1"/>
    <property type="molecule type" value="Genomic_DNA"/>
</dbReference>